<gene>
    <name evidence="2" type="ORF">LOTGIDRAFT_155659</name>
</gene>
<protein>
    <submittedName>
        <fullName evidence="2">Uncharacterized protein</fullName>
    </submittedName>
</protein>
<feature type="region of interest" description="Disordered" evidence="1">
    <location>
        <begin position="34"/>
        <end position="61"/>
    </location>
</feature>
<name>V3ZJT9_LOTGI</name>
<dbReference type="CTD" id="20236783"/>
<evidence type="ECO:0000313" key="3">
    <source>
        <dbReference type="Proteomes" id="UP000030746"/>
    </source>
</evidence>
<dbReference type="AlphaFoldDB" id="V3ZJT9"/>
<accession>V3ZJT9</accession>
<dbReference type="OrthoDB" id="6282662at2759"/>
<dbReference type="KEGG" id="lgi:LOTGIDRAFT_155659"/>
<dbReference type="GeneID" id="20236783"/>
<dbReference type="Proteomes" id="UP000030746">
    <property type="component" value="Unassembled WGS sequence"/>
</dbReference>
<feature type="region of interest" description="Disordered" evidence="1">
    <location>
        <begin position="119"/>
        <end position="138"/>
    </location>
</feature>
<evidence type="ECO:0000256" key="1">
    <source>
        <dbReference type="SAM" id="MobiDB-lite"/>
    </source>
</evidence>
<evidence type="ECO:0000313" key="2">
    <source>
        <dbReference type="EMBL" id="ESO82645.1"/>
    </source>
</evidence>
<organism evidence="2 3">
    <name type="scientific">Lottia gigantea</name>
    <name type="common">Giant owl limpet</name>
    <dbReference type="NCBI Taxonomy" id="225164"/>
    <lineage>
        <taxon>Eukaryota</taxon>
        <taxon>Metazoa</taxon>
        <taxon>Spiralia</taxon>
        <taxon>Lophotrochozoa</taxon>
        <taxon>Mollusca</taxon>
        <taxon>Gastropoda</taxon>
        <taxon>Patellogastropoda</taxon>
        <taxon>Lottioidea</taxon>
        <taxon>Lottiidae</taxon>
        <taxon>Lottia</taxon>
    </lineage>
</organism>
<sequence length="138" mass="15697">MSSKERELCSAKTQMQATDFEIQRKLTPIKCRHFSHSEESSVGPNVDARIITEDDDDSDEETRELRTILERLQDEKKKLKLSSKKERIKRIVAHAPKTYFGSGDIQKSLGSLPGFPWAKYPGEKHLPGHNYTGPGSIR</sequence>
<dbReference type="EMBL" id="KB203854">
    <property type="protein sequence ID" value="ESO82645.1"/>
    <property type="molecule type" value="Genomic_DNA"/>
</dbReference>
<reference evidence="2 3" key="1">
    <citation type="journal article" date="2013" name="Nature">
        <title>Insights into bilaterian evolution from three spiralian genomes.</title>
        <authorList>
            <person name="Simakov O."/>
            <person name="Marletaz F."/>
            <person name="Cho S.J."/>
            <person name="Edsinger-Gonzales E."/>
            <person name="Havlak P."/>
            <person name="Hellsten U."/>
            <person name="Kuo D.H."/>
            <person name="Larsson T."/>
            <person name="Lv J."/>
            <person name="Arendt D."/>
            <person name="Savage R."/>
            <person name="Osoegawa K."/>
            <person name="de Jong P."/>
            <person name="Grimwood J."/>
            <person name="Chapman J.A."/>
            <person name="Shapiro H."/>
            <person name="Aerts A."/>
            <person name="Otillar R.P."/>
            <person name="Terry A.Y."/>
            <person name="Boore J.L."/>
            <person name="Grigoriev I.V."/>
            <person name="Lindberg D.R."/>
            <person name="Seaver E.C."/>
            <person name="Weisblat D.A."/>
            <person name="Putnam N.H."/>
            <person name="Rokhsar D.S."/>
        </authorList>
    </citation>
    <scope>NUCLEOTIDE SEQUENCE [LARGE SCALE GENOMIC DNA]</scope>
</reference>
<dbReference type="RefSeq" id="XP_009066449.1">
    <property type="nucleotide sequence ID" value="XM_009068201.1"/>
</dbReference>
<dbReference type="HOGENOM" id="CLU_1857561_0_0_1"/>
<proteinExistence type="predicted"/>
<keyword evidence="3" id="KW-1185">Reference proteome</keyword>